<evidence type="ECO:0000313" key="3">
    <source>
        <dbReference type="EMBL" id="GJM49285.1"/>
    </source>
</evidence>
<dbReference type="PROSITE" id="PS00695">
    <property type="entry name" value="ENT_VIR_OMP_2"/>
    <property type="match status" value="1"/>
</dbReference>
<dbReference type="Proteomes" id="UP001208692">
    <property type="component" value="Unassembled WGS sequence"/>
</dbReference>
<dbReference type="Proteomes" id="UP001207736">
    <property type="component" value="Unassembled WGS sequence"/>
</dbReference>
<evidence type="ECO:0000313" key="4">
    <source>
        <dbReference type="EMBL" id="GJM52436.1"/>
    </source>
</evidence>
<reference evidence="3 6" key="1">
    <citation type="submission" date="2021-11" db="EMBL/GenBank/DDBJ databases">
        <title>Draft genome sequence of Capnocytophaga sp. strain KC07075 isolated from cat oral cavity.</title>
        <authorList>
            <person name="Suzuki M."/>
            <person name="Imaoka K."/>
            <person name="Kimura M."/>
            <person name="Morikawa S."/>
            <person name="Maeda K."/>
        </authorList>
    </citation>
    <scope>NUCLEOTIDE SEQUENCE</scope>
    <source>
        <strain evidence="3">KC07075</strain>
        <strain evidence="4 6">KC07079</strain>
    </source>
</reference>
<dbReference type="InterPro" id="IPR027385">
    <property type="entry name" value="Beta-barrel_OMP"/>
</dbReference>
<evidence type="ECO:0000313" key="5">
    <source>
        <dbReference type="Proteomes" id="UP001207736"/>
    </source>
</evidence>
<keyword evidence="6" id="KW-1185">Reference proteome</keyword>
<dbReference type="AlphaFoldDB" id="A0AAV5AVA8"/>
<dbReference type="SUPFAM" id="SSF56925">
    <property type="entry name" value="OMPA-like"/>
    <property type="match status" value="1"/>
</dbReference>
<dbReference type="Pfam" id="PF13505">
    <property type="entry name" value="OMP_b-brl"/>
    <property type="match status" value="1"/>
</dbReference>
<organism evidence="3 5">
    <name type="scientific">Capnocytophaga catalasegens</name>
    <dbReference type="NCBI Taxonomy" id="1004260"/>
    <lineage>
        <taxon>Bacteria</taxon>
        <taxon>Pseudomonadati</taxon>
        <taxon>Bacteroidota</taxon>
        <taxon>Flavobacteriia</taxon>
        <taxon>Flavobacteriales</taxon>
        <taxon>Flavobacteriaceae</taxon>
        <taxon>Capnocytophaga</taxon>
    </lineage>
</organism>
<dbReference type="InterPro" id="IPR000758">
    <property type="entry name" value="Enterovir_OMP"/>
</dbReference>
<dbReference type="Gene3D" id="2.40.160.20">
    <property type="match status" value="1"/>
</dbReference>
<sequence>MDVPAMVEARGIRETTFNTKMRAGFHIGAFAEMGLSDTWFVEASVAYSFQGANLKSGETITTRIATGAVIEQEKVDFLSGSYTKVGMLNIPVWVKYDIAGFRPKAGFNLGFMTDIETKAKIEGEEDSITKGKDKNFDFGLGIGAEYNLPMGLFFDATFNLGLTKLSQKDEEGSELTYKNRVFQIGVGYKF</sequence>
<evidence type="ECO:0000259" key="2">
    <source>
        <dbReference type="Pfam" id="PF13505"/>
    </source>
</evidence>
<accession>A0AAV5AVA8</accession>
<proteinExistence type="predicted"/>
<feature type="domain" description="Outer membrane protein beta-barrel" evidence="2">
    <location>
        <begin position="21"/>
        <end position="190"/>
    </location>
</feature>
<dbReference type="EMBL" id="BQKA01000006">
    <property type="protein sequence ID" value="GJM49285.1"/>
    <property type="molecule type" value="Genomic_DNA"/>
</dbReference>
<dbReference type="InterPro" id="IPR011250">
    <property type="entry name" value="OMP/PagP_B-barrel"/>
</dbReference>
<keyword evidence="1" id="KW-0732">Signal</keyword>
<gene>
    <name evidence="3" type="ORF">RCZ15_02600</name>
    <name evidence="4" type="ORF">RCZ16_07530</name>
</gene>
<dbReference type="GO" id="GO:0044384">
    <property type="term" value="C:host outer membrane"/>
    <property type="evidence" value="ECO:0007669"/>
    <property type="project" value="InterPro"/>
</dbReference>
<evidence type="ECO:0000313" key="6">
    <source>
        <dbReference type="Proteomes" id="UP001208692"/>
    </source>
</evidence>
<name>A0AAV5AVA8_9FLAO</name>
<comment type="caution">
    <text evidence="3">The sequence shown here is derived from an EMBL/GenBank/DDBJ whole genome shotgun (WGS) entry which is preliminary data.</text>
</comment>
<evidence type="ECO:0000256" key="1">
    <source>
        <dbReference type="ARBA" id="ARBA00022729"/>
    </source>
</evidence>
<protein>
    <recommendedName>
        <fullName evidence="2">Outer membrane protein beta-barrel domain-containing protein</fullName>
    </recommendedName>
</protein>
<dbReference type="EMBL" id="BQKB01000013">
    <property type="protein sequence ID" value="GJM52436.1"/>
    <property type="molecule type" value="Genomic_DNA"/>
</dbReference>